<dbReference type="STRING" id="1217970.SAMN05444002_1428"/>
<proteinExistence type="predicted"/>
<keyword evidence="2" id="KW-1185">Reference proteome</keyword>
<sequence length="90" mass="10145">MFLKRIDGPRAVTLPDGTVMTRADLPPRDTRRWVASRKAAVVRAVENGLISLEDCMETYGVSEEEYASWVHAVEQHGEQALKATSLQKFR</sequence>
<dbReference type="RefSeq" id="WP_074255501.1">
    <property type="nucleotide sequence ID" value="NZ_FSRL01000001.1"/>
</dbReference>
<dbReference type="SUPFAM" id="SSF48295">
    <property type="entry name" value="TrpR-like"/>
    <property type="match status" value="1"/>
</dbReference>
<evidence type="ECO:0008006" key="3">
    <source>
        <dbReference type="Google" id="ProtNLM"/>
    </source>
</evidence>
<evidence type="ECO:0000313" key="2">
    <source>
        <dbReference type="Proteomes" id="UP000184932"/>
    </source>
</evidence>
<dbReference type="Proteomes" id="UP000184932">
    <property type="component" value="Unassembled WGS sequence"/>
</dbReference>
<dbReference type="InterPro" id="IPR009534">
    <property type="entry name" value="DUF1153"/>
</dbReference>
<dbReference type="InterPro" id="IPR010921">
    <property type="entry name" value="Trp_repressor/repl_initiator"/>
</dbReference>
<dbReference type="GO" id="GO:0043565">
    <property type="term" value="F:sequence-specific DNA binding"/>
    <property type="evidence" value="ECO:0007669"/>
    <property type="project" value="InterPro"/>
</dbReference>
<organism evidence="1 2">
    <name type="scientific">Vannielia litorea</name>
    <dbReference type="NCBI Taxonomy" id="1217970"/>
    <lineage>
        <taxon>Bacteria</taxon>
        <taxon>Pseudomonadati</taxon>
        <taxon>Pseudomonadota</taxon>
        <taxon>Alphaproteobacteria</taxon>
        <taxon>Rhodobacterales</taxon>
        <taxon>Paracoccaceae</taxon>
        <taxon>Vannielia</taxon>
    </lineage>
</organism>
<dbReference type="Pfam" id="PF06627">
    <property type="entry name" value="DUF1153"/>
    <property type="match status" value="1"/>
</dbReference>
<reference evidence="2" key="1">
    <citation type="submission" date="2016-11" db="EMBL/GenBank/DDBJ databases">
        <authorList>
            <person name="Varghese N."/>
            <person name="Submissions S."/>
        </authorList>
    </citation>
    <scope>NUCLEOTIDE SEQUENCE [LARGE SCALE GENOMIC DNA]</scope>
    <source>
        <strain evidence="2">DSM 29440</strain>
    </source>
</reference>
<dbReference type="OrthoDB" id="9796775at2"/>
<dbReference type="InterPro" id="IPR036388">
    <property type="entry name" value="WH-like_DNA-bd_sf"/>
</dbReference>
<dbReference type="EMBL" id="FSRL01000001">
    <property type="protein sequence ID" value="SIN91029.1"/>
    <property type="molecule type" value="Genomic_DNA"/>
</dbReference>
<evidence type="ECO:0000313" key="1">
    <source>
        <dbReference type="EMBL" id="SIN91029.1"/>
    </source>
</evidence>
<accession>A0A1N6F715</accession>
<dbReference type="Gene3D" id="1.10.10.10">
    <property type="entry name" value="Winged helix-like DNA-binding domain superfamily/Winged helix DNA-binding domain"/>
    <property type="match status" value="1"/>
</dbReference>
<dbReference type="AlphaFoldDB" id="A0A1N6F715"/>
<gene>
    <name evidence="1" type="ORF">SAMN05444002_1428</name>
</gene>
<protein>
    <recommendedName>
        <fullName evidence="3">DUF1153 domain-containing protein</fullName>
    </recommendedName>
</protein>
<name>A0A1N6F715_9RHOB</name>